<evidence type="ECO:0000313" key="2">
    <source>
        <dbReference type="EMBL" id="NIJ46519.1"/>
    </source>
</evidence>
<dbReference type="RefSeq" id="WP_167190775.1">
    <property type="nucleotide sequence ID" value="NZ_JAASQL010000007.1"/>
</dbReference>
<sequence length="700" mass="81027">MQHYLLGIFISFFLFSCHQKTKKEHKHTNQLIHETSPYLLQHAHNPVNWHAWNQETLDKAKRENKLLLISVGYAACHWCHVMEHESFENDSVAKVMNENFINIKVDREERPDIDQTYMTAVQLITGSGGWPLNCIALPNGKPFWGGTYFPKKQWLSALTQIATAYKENPNEIITYADNLTQGINNAELVTYNSDAIKFQKQDLDSLVTNWQQDFDIKNGGSKRVPKFPMPSNYQFLLRYAVQSNNKKLQNHVSTTLDKMALGGIFDQVGGGFSRYATDENWHIPHFEKMLYDNAQLISLYADAYLITKKELYKDVVYQTFDFVTRELTSKQGAFYSSIDADVRKENGQSEEGAYYVWTQKELQNILGDDFNLFSKVYHIDEQGVWEQDKYHLIKIEDTKSLALKLNISTGDLTNKINSWRKRLLTKRTKREKPGLDDKVLTSWNGLMLKANVDAYRVFNDAKFLKAALKNAQFIKEHQLKKEGGLYHNYKNGKSTINGYLEDYASVIDGYIALYENTLDSQWLKLANELTQYTWTYFYNKELGMFYFTSYEDEQLITRKIITVDNVIPSSNSVMARNLLKLGHYFDHKLYVQTSKQMLNNVKSELKQYPSSYSNWLQLYADLSDNYYEVAVVGKNAIELIKEINQKYIPNKLIVGSFINSNAPLLKDRFVLGSTYVYICIEGACKLPVTNSKQALKLLEN</sequence>
<dbReference type="InterPro" id="IPR004879">
    <property type="entry name" value="Ssp411-like_TRX"/>
</dbReference>
<reference evidence="2 3" key="1">
    <citation type="submission" date="2020-03" db="EMBL/GenBank/DDBJ databases">
        <title>Genomic Encyclopedia of Type Strains, Phase IV (KMG-IV): sequencing the most valuable type-strain genomes for metagenomic binning, comparative biology and taxonomic classification.</title>
        <authorList>
            <person name="Goeker M."/>
        </authorList>
    </citation>
    <scope>NUCLEOTIDE SEQUENCE [LARGE SCALE GENOMIC DNA]</scope>
    <source>
        <strain evidence="2 3">DSM 101599</strain>
    </source>
</reference>
<dbReference type="EMBL" id="JAASQL010000007">
    <property type="protein sequence ID" value="NIJ46519.1"/>
    <property type="molecule type" value="Genomic_DNA"/>
</dbReference>
<dbReference type="PANTHER" id="PTHR42899:SF1">
    <property type="entry name" value="SPERMATOGENESIS-ASSOCIATED PROTEIN 20"/>
    <property type="match status" value="1"/>
</dbReference>
<evidence type="ECO:0000259" key="1">
    <source>
        <dbReference type="Pfam" id="PF03190"/>
    </source>
</evidence>
<organism evidence="2 3">
    <name type="scientific">Wenyingzhuangia heitensis</name>
    <dbReference type="NCBI Taxonomy" id="1487859"/>
    <lineage>
        <taxon>Bacteria</taxon>
        <taxon>Pseudomonadati</taxon>
        <taxon>Bacteroidota</taxon>
        <taxon>Flavobacteriia</taxon>
        <taxon>Flavobacteriales</taxon>
        <taxon>Flavobacteriaceae</taxon>
        <taxon>Wenyingzhuangia</taxon>
    </lineage>
</organism>
<dbReference type="Gene3D" id="1.50.10.10">
    <property type="match status" value="1"/>
</dbReference>
<accession>A0ABX0UCG0</accession>
<dbReference type="Gene3D" id="3.40.30.10">
    <property type="entry name" value="Glutaredoxin"/>
    <property type="match status" value="1"/>
</dbReference>
<dbReference type="SUPFAM" id="SSF48208">
    <property type="entry name" value="Six-hairpin glycosidases"/>
    <property type="match status" value="1"/>
</dbReference>
<dbReference type="CDD" id="cd02955">
    <property type="entry name" value="SSP411"/>
    <property type="match status" value="1"/>
</dbReference>
<comment type="caution">
    <text evidence="2">The sequence shown here is derived from an EMBL/GenBank/DDBJ whole genome shotgun (WGS) entry which is preliminary data.</text>
</comment>
<dbReference type="PIRSF" id="PIRSF006402">
    <property type="entry name" value="UCP006402_thioredoxin"/>
    <property type="match status" value="1"/>
</dbReference>
<proteinExistence type="predicted"/>
<dbReference type="InterPro" id="IPR012341">
    <property type="entry name" value="6hp_glycosidase-like_sf"/>
</dbReference>
<dbReference type="Proteomes" id="UP000745859">
    <property type="component" value="Unassembled WGS sequence"/>
</dbReference>
<feature type="domain" description="Spermatogenesis-associated protein 20-like TRX" evidence="1">
    <location>
        <begin position="28"/>
        <end position="182"/>
    </location>
</feature>
<dbReference type="InterPro" id="IPR036249">
    <property type="entry name" value="Thioredoxin-like_sf"/>
</dbReference>
<gene>
    <name evidence="2" type="ORF">FHR24_003007</name>
</gene>
<dbReference type="PANTHER" id="PTHR42899">
    <property type="entry name" value="SPERMATOGENESIS-ASSOCIATED PROTEIN 20"/>
    <property type="match status" value="1"/>
</dbReference>
<dbReference type="Pfam" id="PF03190">
    <property type="entry name" value="Thioredox_DsbH"/>
    <property type="match status" value="1"/>
</dbReference>
<name>A0ABX0UCG0_9FLAO</name>
<dbReference type="InterPro" id="IPR008928">
    <property type="entry name" value="6-hairpin_glycosidase_sf"/>
</dbReference>
<protein>
    <recommendedName>
        <fullName evidence="1">Spermatogenesis-associated protein 20-like TRX domain-containing protein</fullName>
    </recommendedName>
</protein>
<dbReference type="Gene3D" id="1.50.10.20">
    <property type="match status" value="1"/>
</dbReference>
<dbReference type="SUPFAM" id="SSF52833">
    <property type="entry name" value="Thioredoxin-like"/>
    <property type="match status" value="1"/>
</dbReference>
<dbReference type="InterPro" id="IPR024705">
    <property type="entry name" value="Ssp411"/>
</dbReference>
<keyword evidence="3" id="KW-1185">Reference proteome</keyword>
<evidence type="ECO:0000313" key="3">
    <source>
        <dbReference type="Proteomes" id="UP000745859"/>
    </source>
</evidence>